<dbReference type="PANTHER" id="PTHR43880:SF3">
    <property type="entry name" value="ALCOHOL DEHYDROGENASE 8A-RELATED"/>
    <property type="match status" value="1"/>
</dbReference>
<evidence type="ECO:0000259" key="3">
    <source>
        <dbReference type="Pfam" id="PF08240"/>
    </source>
</evidence>
<reference evidence="4" key="1">
    <citation type="submission" date="2019-06" db="EMBL/GenBank/DDBJ databases">
        <authorList>
            <consortium name="Wellcome Sanger Institute Data Sharing"/>
        </authorList>
    </citation>
    <scope>NUCLEOTIDE SEQUENCE [LARGE SCALE GENOMIC DNA]</scope>
</reference>
<protein>
    <submittedName>
        <fullName evidence="4">Alcohol dehydrogenase 1-like</fullName>
    </submittedName>
</protein>
<proteinExistence type="predicted"/>
<dbReference type="Pfam" id="PF08240">
    <property type="entry name" value="ADH_N"/>
    <property type="match status" value="1"/>
</dbReference>
<accession>A0A672G2P6</accession>
<dbReference type="GO" id="GO:0046294">
    <property type="term" value="P:formaldehyde catabolic process"/>
    <property type="evidence" value="ECO:0007669"/>
    <property type="project" value="TreeGrafter"/>
</dbReference>
<gene>
    <name evidence="4" type="primary">LOC115407142</name>
</gene>
<reference evidence="4" key="3">
    <citation type="submission" date="2025-09" db="UniProtKB">
        <authorList>
            <consortium name="Ensembl"/>
        </authorList>
    </citation>
    <scope>IDENTIFICATION</scope>
</reference>
<dbReference type="SUPFAM" id="SSF50129">
    <property type="entry name" value="GroES-like"/>
    <property type="match status" value="1"/>
</dbReference>
<dbReference type="Gene3D" id="3.90.180.10">
    <property type="entry name" value="Medium-chain alcohol dehydrogenases, catalytic domain"/>
    <property type="match status" value="1"/>
</dbReference>
<dbReference type="GO" id="GO:0051903">
    <property type="term" value="F:S-(hydroxymethyl)glutathione dehydrogenase [NAD(P)+] activity"/>
    <property type="evidence" value="ECO:0007669"/>
    <property type="project" value="TreeGrafter"/>
</dbReference>
<evidence type="ECO:0000313" key="4">
    <source>
        <dbReference type="Ensembl" id="ENSSFAP00005005339.1"/>
    </source>
</evidence>
<name>A0A672G2P6_SALFA</name>
<keyword evidence="2" id="KW-0862">Zinc</keyword>
<dbReference type="GO" id="GO:0005829">
    <property type="term" value="C:cytosol"/>
    <property type="evidence" value="ECO:0007669"/>
    <property type="project" value="TreeGrafter"/>
</dbReference>
<keyword evidence="1" id="KW-0479">Metal-binding</keyword>
<evidence type="ECO:0000313" key="5">
    <source>
        <dbReference type="Proteomes" id="UP000472267"/>
    </source>
</evidence>
<dbReference type="AlphaFoldDB" id="A0A672G2P6"/>
<evidence type="ECO:0000256" key="1">
    <source>
        <dbReference type="ARBA" id="ARBA00022723"/>
    </source>
</evidence>
<organism evidence="4 5">
    <name type="scientific">Salarias fasciatus</name>
    <name type="common">Jewelled blenny</name>
    <name type="synonym">Blennius fasciatus</name>
    <dbReference type="NCBI Taxonomy" id="181472"/>
    <lineage>
        <taxon>Eukaryota</taxon>
        <taxon>Metazoa</taxon>
        <taxon>Chordata</taxon>
        <taxon>Craniata</taxon>
        <taxon>Vertebrata</taxon>
        <taxon>Euteleostomi</taxon>
        <taxon>Actinopterygii</taxon>
        <taxon>Neopterygii</taxon>
        <taxon>Teleostei</taxon>
        <taxon>Neoteleostei</taxon>
        <taxon>Acanthomorphata</taxon>
        <taxon>Ovalentaria</taxon>
        <taxon>Blenniimorphae</taxon>
        <taxon>Blenniiformes</taxon>
        <taxon>Blennioidei</taxon>
        <taxon>Blenniidae</taxon>
        <taxon>Salariinae</taxon>
        <taxon>Salarias</taxon>
    </lineage>
</organism>
<evidence type="ECO:0000256" key="2">
    <source>
        <dbReference type="ARBA" id="ARBA00022833"/>
    </source>
</evidence>
<dbReference type="InterPro" id="IPR011032">
    <property type="entry name" value="GroES-like_sf"/>
</dbReference>
<dbReference type="GO" id="GO:0008270">
    <property type="term" value="F:zinc ion binding"/>
    <property type="evidence" value="ECO:0007669"/>
    <property type="project" value="TreeGrafter"/>
</dbReference>
<sequence>MVIRCKAAVAWEPNKPLVIEEIEVAPPQSNEVRIKIVTTALCRTDLYFLSESTTKYTFPMVLGHEAAGIVESVGPGGGNTLFIWTMQRKNIAFDKDFTNQSGI</sequence>
<keyword evidence="5" id="KW-1185">Reference proteome</keyword>
<reference evidence="4" key="2">
    <citation type="submission" date="2025-08" db="UniProtKB">
        <authorList>
            <consortium name="Ensembl"/>
        </authorList>
    </citation>
    <scope>IDENTIFICATION</scope>
</reference>
<dbReference type="InterPro" id="IPR013154">
    <property type="entry name" value="ADH-like_N"/>
</dbReference>
<feature type="domain" description="Alcohol dehydrogenase-like N-terminal" evidence="3">
    <location>
        <begin position="29"/>
        <end position="76"/>
    </location>
</feature>
<dbReference type="Ensembl" id="ENSSFAT00005005644.1">
    <property type="protein sequence ID" value="ENSSFAP00005005339.1"/>
    <property type="gene ID" value="ENSSFAG00005001398.1"/>
</dbReference>
<dbReference type="Proteomes" id="UP000472267">
    <property type="component" value="Chromosome 19"/>
</dbReference>
<dbReference type="PANTHER" id="PTHR43880">
    <property type="entry name" value="ALCOHOL DEHYDROGENASE"/>
    <property type="match status" value="1"/>
</dbReference>